<reference evidence="2" key="1">
    <citation type="submission" date="2013-12" db="EMBL/GenBank/DDBJ databases">
        <title>A Varibaculum cambriense genome reconstructed from a premature infant gut community with otherwise low bacterial novelty that shifts toward anaerobic metabolism during the third week of life.</title>
        <authorList>
            <person name="Brown C.T."/>
            <person name="Sharon I."/>
            <person name="Thomas B.C."/>
            <person name="Castelle C.J."/>
            <person name="Morowitz M.J."/>
            <person name="Banfield J.F."/>
        </authorList>
    </citation>
    <scope>NUCLEOTIDE SEQUENCE</scope>
</reference>
<dbReference type="InterPro" id="IPR011049">
    <property type="entry name" value="Serralysin-like_metalloprot_C"/>
</dbReference>
<protein>
    <submittedName>
        <fullName evidence="2">Hemagluttinin protein</fullName>
    </submittedName>
</protein>
<dbReference type="GO" id="GO:0019867">
    <property type="term" value="C:outer membrane"/>
    <property type="evidence" value="ECO:0007669"/>
    <property type="project" value="InterPro"/>
</dbReference>
<dbReference type="Gene3D" id="2.150.10.10">
    <property type="entry name" value="Serralysin-like metalloprotease, C-terminal"/>
    <property type="match status" value="1"/>
</dbReference>
<dbReference type="EMBL" id="AZMM01013821">
    <property type="protein sequence ID" value="ETJ31693.1"/>
    <property type="molecule type" value="Genomic_DNA"/>
</dbReference>
<feature type="domain" description="Trimeric autotransporter adhesin YadA-like stalk" evidence="1">
    <location>
        <begin position="34"/>
        <end position="65"/>
    </location>
</feature>
<dbReference type="AlphaFoldDB" id="W1XMV0"/>
<gene>
    <name evidence="2" type="ORF">Q604_UNBC13821G0001</name>
</gene>
<dbReference type="SUPFAM" id="SSF101967">
    <property type="entry name" value="Adhesin YadA, collagen-binding domain"/>
    <property type="match status" value="1"/>
</dbReference>
<feature type="non-terminal residue" evidence="2">
    <location>
        <position position="1"/>
    </location>
</feature>
<feature type="non-terminal residue" evidence="2">
    <location>
        <position position="120"/>
    </location>
</feature>
<sequence>RGALVNGFSAFTNQQNNNVANGVVAVGNVGSERRIINVAGGENDTDATNVKQLKFVNSNLAKSIAGPTYTGYEANGSTYKAPDFNIKNSTYHTVKEAVEAAQTNFFSAKGTSADANYDNT</sequence>
<dbReference type="Pfam" id="PF05662">
    <property type="entry name" value="YadA_stalk"/>
    <property type="match status" value="1"/>
</dbReference>
<evidence type="ECO:0000259" key="1">
    <source>
        <dbReference type="Pfam" id="PF05662"/>
    </source>
</evidence>
<evidence type="ECO:0000313" key="2">
    <source>
        <dbReference type="EMBL" id="ETJ31693.1"/>
    </source>
</evidence>
<dbReference type="InterPro" id="IPR008635">
    <property type="entry name" value="Coiled_stalk_dom"/>
</dbReference>
<proteinExistence type="predicted"/>
<accession>W1XMV0</accession>
<name>W1XMV0_9ZZZZ</name>
<comment type="caution">
    <text evidence="2">The sequence shown here is derived from an EMBL/GenBank/DDBJ whole genome shotgun (WGS) entry which is preliminary data.</text>
</comment>
<organism evidence="2">
    <name type="scientific">human gut metagenome</name>
    <dbReference type="NCBI Taxonomy" id="408170"/>
    <lineage>
        <taxon>unclassified sequences</taxon>
        <taxon>metagenomes</taxon>
        <taxon>organismal metagenomes</taxon>
    </lineage>
</organism>